<dbReference type="GO" id="GO:0030424">
    <property type="term" value="C:axon"/>
    <property type="evidence" value="ECO:0007669"/>
    <property type="project" value="TreeGrafter"/>
</dbReference>
<evidence type="ECO:0000256" key="7">
    <source>
        <dbReference type="ARBA" id="ARBA00023224"/>
    </source>
</evidence>
<dbReference type="GO" id="GO:0008049">
    <property type="term" value="P:male courtship behavior"/>
    <property type="evidence" value="ECO:0007669"/>
    <property type="project" value="TreeGrafter"/>
</dbReference>
<keyword evidence="5 8" id="KW-0472">Membrane</keyword>
<dbReference type="GO" id="GO:0007635">
    <property type="term" value="P:chemosensory behavior"/>
    <property type="evidence" value="ECO:0007669"/>
    <property type="project" value="TreeGrafter"/>
</dbReference>
<gene>
    <name evidence="9" type="ORF">BEMITA_LOCUS12518</name>
</gene>
<feature type="transmembrane region" description="Helical" evidence="8">
    <location>
        <begin position="181"/>
        <end position="201"/>
    </location>
</feature>
<reference evidence="9" key="1">
    <citation type="submission" date="2021-12" db="EMBL/GenBank/DDBJ databases">
        <authorList>
            <person name="King R."/>
        </authorList>
    </citation>
    <scope>NUCLEOTIDE SEQUENCE</scope>
</reference>
<feature type="transmembrane region" description="Helical" evidence="8">
    <location>
        <begin position="88"/>
        <end position="113"/>
    </location>
</feature>
<dbReference type="KEGG" id="btab:109033506"/>
<dbReference type="AlphaFoldDB" id="A0A9P0F9S1"/>
<feature type="transmembrane region" description="Helical" evidence="8">
    <location>
        <begin position="49"/>
        <end position="68"/>
    </location>
</feature>
<comment type="similarity">
    <text evidence="8">Belongs to the insect chemoreceptor superfamily. Gustatory receptor (GR) family.</text>
</comment>
<dbReference type="GO" id="GO:0030425">
    <property type="term" value="C:dendrite"/>
    <property type="evidence" value="ECO:0007669"/>
    <property type="project" value="TreeGrafter"/>
</dbReference>
<evidence type="ECO:0000256" key="4">
    <source>
        <dbReference type="ARBA" id="ARBA00022989"/>
    </source>
</evidence>
<dbReference type="InterPro" id="IPR013604">
    <property type="entry name" value="7TM_chemorcpt"/>
</dbReference>
<dbReference type="GO" id="GO:0007165">
    <property type="term" value="P:signal transduction"/>
    <property type="evidence" value="ECO:0007669"/>
    <property type="project" value="UniProtKB-KW"/>
</dbReference>
<sequence>MILKRLQSSRPSRKWGPNFRSPVAPLSGLNEKLSLALGLCPVDSGGLNLAWGTVVALTLGVVASFYAVNVVEPVRIVYCESAAGNCTFFWSLLIDFLIFTVAVVLCPAVNFFLRSERETALKFIHRVDAGLNFTPSLHKIDKVIAFFYVYLSLLIFSEFALNTSGDLEGITAYIVENGLIFLSDVYFLVLEIEFFGIAWSFQKRFKAINKTVSLLIFPKWNKIPTVFSNAAQETATSRFDRLVDLHWYLSQGVSSINKVYGFKLGMLLFYLFYRLLIIPHVMTILITTTEDGLSMKVWWFMYHACQLALLVLPAADSAKNGETLIKTICQGLGTSTHVVQDQMLSALTKLSVHDVDFCAFNIISLDRKLISSIVGAIATYLIVLTQLRSTSISVEEEIDH</sequence>
<comment type="caution">
    <text evidence="8">Lacks conserved residue(s) required for the propagation of feature annotation.</text>
</comment>
<dbReference type="Pfam" id="PF08395">
    <property type="entry name" value="7tm_7"/>
    <property type="match status" value="1"/>
</dbReference>
<keyword evidence="7 8" id="KW-0807">Transducer</keyword>
<dbReference type="PANTHER" id="PTHR21143">
    <property type="entry name" value="INVERTEBRATE GUSTATORY RECEPTOR"/>
    <property type="match status" value="1"/>
</dbReference>
<dbReference type="GO" id="GO:0005886">
    <property type="term" value="C:plasma membrane"/>
    <property type="evidence" value="ECO:0007669"/>
    <property type="project" value="UniProtKB-SubCell"/>
</dbReference>
<dbReference type="Proteomes" id="UP001152759">
    <property type="component" value="Chromosome 8"/>
</dbReference>
<keyword evidence="2 8" id="KW-1003">Cell membrane</keyword>
<keyword evidence="6 8" id="KW-0675">Receptor</keyword>
<protein>
    <recommendedName>
        <fullName evidence="8">Gustatory receptor</fullName>
    </recommendedName>
</protein>
<evidence type="ECO:0000256" key="5">
    <source>
        <dbReference type="ARBA" id="ARBA00023136"/>
    </source>
</evidence>
<evidence type="ECO:0000256" key="2">
    <source>
        <dbReference type="ARBA" id="ARBA00022475"/>
    </source>
</evidence>
<name>A0A9P0F9S1_BEMTA</name>
<evidence type="ECO:0000313" key="9">
    <source>
        <dbReference type="EMBL" id="CAH0394191.1"/>
    </source>
</evidence>
<feature type="transmembrane region" description="Helical" evidence="8">
    <location>
        <begin position="143"/>
        <end position="161"/>
    </location>
</feature>
<dbReference type="GO" id="GO:0050909">
    <property type="term" value="P:sensory perception of taste"/>
    <property type="evidence" value="ECO:0007669"/>
    <property type="project" value="InterPro"/>
</dbReference>
<evidence type="ECO:0000256" key="8">
    <source>
        <dbReference type="RuleBase" id="RU363108"/>
    </source>
</evidence>
<comment type="function">
    <text evidence="8">Gustatory receptor which mediates acceptance or avoidance behavior, depending on its substrates.</text>
</comment>
<dbReference type="PANTHER" id="PTHR21143:SF104">
    <property type="entry name" value="GUSTATORY RECEPTOR 8A-RELATED"/>
    <property type="match status" value="1"/>
</dbReference>
<evidence type="ECO:0000256" key="1">
    <source>
        <dbReference type="ARBA" id="ARBA00004651"/>
    </source>
</evidence>
<evidence type="ECO:0000256" key="3">
    <source>
        <dbReference type="ARBA" id="ARBA00022692"/>
    </source>
</evidence>
<keyword evidence="10" id="KW-1185">Reference proteome</keyword>
<feature type="transmembrane region" description="Helical" evidence="8">
    <location>
        <begin position="267"/>
        <end position="286"/>
    </location>
</feature>
<evidence type="ECO:0000313" key="10">
    <source>
        <dbReference type="Proteomes" id="UP001152759"/>
    </source>
</evidence>
<dbReference type="EMBL" id="OU963869">
    <property type="protein sequence ID" value="CAH0394191.1"/>
    <property type="molecule type" value="Genomic_DNA"/>
</dbReference>
<proteinExistence type="inferred from homology"/>
<keyword evidence="3 8" id="KW-0812">Transmembrane</keyword>
<evidence type="ECO:0000256" key="6">
    <source>
        <dbReference type="ARBA" id="ARBA00023170"/>
    </source>
</evidence>
<keyword evidence="4 8" id="KW-1133">Transmembrane helix</keyword>
<organism evidence="9 10">
    <name type="scientific">Bemisia tabaci</name>
    <name type="common">Sweetpotato whitefly</name>
    <name type="synonym">Aleurodes tabaci</name>
    <dbReference type="NCBI Taxonomy" id="7038"/>
    <lineage>
        <taxon>Eukaryota</taxon>
        <taxon>Metazoa</taxon>
        <taxon>Ecdysozoa</taxon>
        <taxon>Arthropoda</taxon>
        <taxon>Hexapoda</taxon>
        <taxon>Insecta</taxon>
        <taxon>Pterygota</taxon>
        <taxon>Neoptera</taxon>
        <taxon>Paraneoptera</taxon>
        <taxon>Hemiptera</taxon>
        <taxon>Sternorrhyncha</taxon>
        <taxon>Aleyrodoidea</taxon>
        <taxon>Aleyrodidae</taxon>
        <taxon>Aleyrodinae</taxon>
        <taxon>Bemisia</taxon>
    </lineage>
</organism>
<accession>A0A9P0F9S1</accession>
<comment type="subcellular location">
    <subcellularLocation>
        <location evidence="1 8">Cell membrane</location>
        <topology evidence="1 8">Multi-pass membrane protein</topology>
    </subcellularLocation>
</comment>
<dbReference type="GO" id="GO:0043025">
    <property type="term" value="C:neuronal cell body"/>
    <property type="evidence" value="ECO:0007669"/>
    <property type="project" value="TreeGrafter"/>
</dbReference>
<feature type="transmembrane region" description="Helical" evidence="8">
    <location>
        <begin position="298"/>
        <end position="315"/>
    </location>
</feature>